<dbReference type="EMBL" id="OU015584">
    <property type="protein sequence ID" value="CAG5077795.1"/>
    <property type="molecule type" value="Genomic_DNA"/>
</dbReference>
<accession>A0A916JK31</accession>
<dbReference type="Gene3D" id="2.60.40.10">
    <property type="entry name" value="Immunoglobulins"/>
    <property type="match status" value="1"/>
</dbReference>
<name>A0A916JK31_9FLAO</name>
<feature type="chain" id="PRO_5037655974" description="CARDB domain-containing protein" evidence="1">
    <location>
        <begin position="21"/>
        <end position="265"/>
    </location>
</feature>
<keyword evidence="1" id="KW-0732">Signal</keyword>
<dbReference type="AlphaFoldDB" id="A0A916JK31"/>
<evidence type="ECO:0000256" key="1">
    <source>
        <dbReference type="SAM" id="SignalP"/>
    </source>
</evidence>
<gene>
    <name evidence="2" type="ORF">CRYO30217_00484</name>
</gene>
<dbReference type="RefSeq" id="WP_258540716.1">
    <property type="nucleotide sequence ID" value="NZ_OU015584.1"/>
</dbReference>
<proteinExistence type="predicted"/>
<organism evidence="2 3">
    <name type="scientific">Parvicella tangerina</name>
    <dbReference type="NCBI Taxonomy" id="2829795"/>
    <lineage>
        <taxon>Bacteria</taxon>
        <taxon>Pseudomonadati</taxon>
        <taxon>Bacteroidota</taxon>
        <taxon>Flavobacteriia</taxon>
        <taxon>Flavobacteriales</taxon>
        <taxon>Parvicellaceae</taxon>
        <taxon>Parvicella</taxon>
    </lineage>
</organism>
<keyword evidence="3" id="KW-1185">Reference proteome</keyword>
<dbReference type="Proteomes" id="UP000683507">
    <property type="component" value="Chromosome"/>
</dbReference>
<protein>
    <recommendedName>
        <fullName evidence="4">CARDB domain-containing protein</fullName>
    </recommendedName>
</protein>
<reference evidence="2" key="1">
    <citation type="submission" date="2021-04" db="EMBL/GenBank/DDBJ databases">
        <authorList>
            <person name="Rodrigo-Torres L."/>
            <person name="Arahal R. D."/>
            <person name="Lucena T."/>
        </authorList>
    </citation>
    <scope>NUCLEOTIDE SEQUENCE</scope>
    <source>
        <strain evidence="2">AS29M-1</strain>
    </source>
</reference>
<evidence type="ECO:0000313" key="2">
    <source>
        <dbReference type="EMBL" id="CAG5077795.1"/>
    </source>
</evidence>
<evidence type="ECO:0008006" key="4">
    <source>
        <dbReference type="Google" id="ProtNLM"/>
    </source>
</evidence>
<feature type="signal peptide" evidence="1">
    <location>
        <begin position="1"/>
        <end position="20"/>
    </location>
</feature>
<evidence type="ECO:0000313" key="3">
    <source>
        <dbReference type="Proteomes" id="UP000683507"/>
    </source>
</evidence>
<dbReference type="KEGG" id="ptan:CRYO30217_00484"/>
<dbReference type="InterPro" id="IPR013783">
    <property type="entry name" value="Ig-like_fold"/>
</dbReference>
<sequence>MKKGIVSILLIQFLLGFCMAQDFEVAPVIVNFDANPGEIQKAEITIRNHANIKQSYTITLGDFIIDEKGDKKRIPAGQSEKSCANWTTVTPSFIQLNPNEEKNISVLMTVPKDGYDTRWCLLYVQTAEEQTENPVDKQLQTGIRVKPRIAVLINQSPKSNSNYSGKIYDLKDITTAEDSTYQYQVTVENTGDKILEASVQLYLANLSTATEKKYPSQMQRVYPGEKRTFILSLPKGEGSGKHALAAILDYGHGSDLEGTQIMIDL</sequence>